<dbReference type="Proteomes" id="UP000607653">
    <property type="component" value="Unassembled WGS sequence"/>
</dbReference>
<dbReference type="InterPro" id="IPR030381">
    <property type="entry name" value="G_DYNAMIN_dom"/>
</dbReference>
<dbReference type="PROSITE" id="PS51718">
    <property type="entry name" value="G_DYNAMIN_2"/>
    <property type="match status" value="1"/>
</dbReference>
<accession>A0A822YYM3</accession>
<organism evidence="2 3">
    <name type="scientific">Nelumbo nucifera</name>
    <name type="common">Sacred lotus</name>
    <dbReference type="NCBI Taxonomy" id="4432"/>
    <lineage>
        <taxon>Eukaryota</taxon>
        <taxon>Viridiplantae</taxon>
        <taxon>Streptophyta</taxon>
        <taxon>Embryophyta</taxon>
        <taxon>Tracheophyta</taxon>
        <taxon>Spermatophyta</taxon>
        <taxon>Magnoliopsida</taxon>
        <taxon>Proteales</taxon>
        <taxon>Nelumbonaceae</taxon>
        <taxon>Nelumbo</taxon>
    </lineage>
</organism>
<dbReference type="SUPFAM" id="SSF52540">
    <property type="entry name" value="P-loop containing nucleoside triphosphate hydrolases"/>
    <property type="match status" value="1"/>
</dbReference>
<reference evidence="2 3" key="1">
    <citation type="journal article" date="2020" name="Mol. Biol. Evol.">
        <title>Distinct Expression and Methylation Patterns for Genes with Different Fates following a Single Whole-Genome Duplication in Flowering Plants.</title>
        <authorList>
            <person name="Shi T."/>
            <person name="Rahmani R.S."/>
            <person name="Gugger P.F."/>
            <person name="Wang M."/>
            <person name="Li H."/>
            <person name="Zhang Y."/>
            <person name="Li Z."/>
            <person name="Wang Q."/>
            <person name="Van de Peer Y."/>
            <person name="Marchal K."/>
            <person name="Chen J."/>
        </authorList>
    </citation>
    <scope>NUCLEOTIDE SEQUENCE [LARGE SCALE GENOMIC DNA]</scope>
    <source>
        <tissue evidence="2">Leaf</tissue>
    </source>
</reference>
<gene>
    <name evidence="2" type="ORF">HUJ06_006945</name>
</gene>
<dbReference type="PANTHER" id="PTHR11566:SF173">
    <property type="entry name" value="DYNAMIN-RELATED PROTEIN 4C"/>
    <property type="match status" value="1"/>
</dbReference>
<evidence type="ECO:0000313" key="2">
    <source>
        <dbReference type="EMBL" id="DAD36305.1"/>
    </source>
</evidence>
<dbReference type="GO" id="GO:0005525">
    <property type="term" value="F:GTP binding"/>
    <property type="evidence" value="ECO:0007669"/>
    <property type="project" value="InterPro"/>
</dbReference>
<protein>
    <recommendedName>
        <fullName evidence="1">Dynamin-type G domain-containing protein</fullName>
    </recommendedName>
</protein>
<evidence type="ECO:0000259" key="1">
    <source>
        <dbReference type="PROSITE" id="PS51718"/>
    </source>
</evidence>
<feature type="domain" description="Dynamin-type G" evidence="1">
    <location>
        <begin position="1"/>
        <end position="122"/>
    </location>
</feature>
<keyword evidence="3" id="KW-1185">Reference proteome</keyword>
<dbReference type="PANTHER" id="PTHR11566">
    <property type="entry name" value="DYNAMIN"/>
    <property type="match status" value="1"/>
</dbReference>
<dbReference type="InterPro" id="IPR022812">
    <property type="entry name" value="Dynamin"/>
</dbReference>
<evidence type="ECO:0000313" key="3">
    <source>
        <dbReference type="Proteomes" id="UP000607653"/>
    </source>
</evidence>
<sequence length="122" mass="14012">MVDLPRITRVPVLGQPQDTYEQISYIIMEYIMPKGCIILKVLSTTIDLPTYKSIRMSQRIDTTGERTLAMVTKCDKAPEDLLEKVTSDDVNIGLGYICVRNHIKDESYEEARVEEARLSDEW</sequence>
<dbReference type="Gene3D" id="3.40.50.300">
    <property type="entry name" value="P-loop containing nucleotide triphosphate hydrolases"/>
    <property type="match status" value="1"/>
</dbReference>
<dbReference type="AlphaFoldDB" id="A0A822YYM3"/>
<name>A0A822YYM3_NELNU</name>
<proteinExistence type="predicted"/>
<dbReference type="EMBL" id="DUZY01000004">
    <property type="protein sequence ID" value="DAD36305.1"/>
    <property type="molecule type" value="Genomic_DNA"/>
</dbReference>
<comment type="caution">
    <text evidence="2">The sequence shown here is derived from an EMBL/GenBank/DDBJ whole genome shotgun (WGS) entry which is preliminary data.</text>
</comment>
<dbReference type="InterPro" id="IPR027417">
    <property type="entry name" value="P-loop_NTPase"/>
</dbReference>